<gene>
    <name evidence="2" type="ORF">ABS311_21500</name>
</gene>
<dbReference type="NCBIfam" id="TIGR04274">
    <property type="entry name" value="hypoxanDNAglyco"/>
    <property type="match status" value="1"/>
</dbReference>
<dbReference type="RefSeq" id="WP_221935029.1">
    <property type="nucleotide sequence ID" value="NZ_CP041660.1"/>
</dbReference>
<keyword evidence="2" id="KW-0326">Glycosidase</keyword>
<evidence type="ECO:0000313" key="2">
    <source>
        <dbReference type="EMBL" id="MER2494453.1"/>
    </source>
</evidence>
<dbReference type="SMART" id="SM00986">
    <property type="entry name" value="UDG"/>
    <property type="match status" value="1"/>
</dbReference>
<evidence type="ECO:0000259" key="1">
    <source>
        <dbReference type="SMART" id="SM00986"/>
    </source>
</evidence>
<proteinExistence type="predicted"/>
<accession>A0ABV1RND1</accession>
<keyword evidence="2" id="KW-0378">Hydrolase</keyword>
<dbReference type="GO" id="GO:0033958">
    <property type="term" value="F:DNA-deoxyinosine glycosylase activity"/>
    <property type="evidence" value="ECO:0007669"/>
    <property type="project" value="UniProtKB-EC"/>
</dbReference>
<dbReference type="EC" id="3.2.2.15" evidence="2"/>
<dbReference type="CDD" id="cd10032">
    <property type="entry name" value="UDG-F6_HDG"/>
    <property type="match status" value="1"/>
</dbReference>
<dbReference type="EMBL" id="JBELOE010000302">
    <property type="protein sequence ID" value="MER2494453.1"/>
    <property type="molecule type" value="Genomic_DNA"/>
</dbReference>
<reference evidence="2 3" key="1">
    <citation type="submission" date="2024-06" db="EMBL/GenBank/DDBJ databases">
        <authorList>
            <person name="Chen R.Y."/>
        </authorList>
    </citation>
    <scope>NUCLEOTIDE SEQUENCE [LARGE SCALE GENOMIC DNA]</scope>
    <source>
        <strain evidence="2 3">D2</strain>
    </source>
</reference>
<protein>
    <submittedName>
        <fullName evidence="2">DNA-deoxyinosine glycosylase</fullName>
        <ecNumber evidence="2">3.2.2.15</ecNumber>
    </submittedName>
</protein>
<sequence length="187" mass="20949">MLNQALIKEKVNILLANGFAPVVDENSRSIILGSMPGVVSLRSSAYYAHPRNAFWPIMQALFDWPELVSYEDKLQALLSKQLSLWDVIAQCQREGSLDSAIKAKSIQVNDFQRLFKQYPNIQNVFLNGGKATQLFNRYVSNKIADHIQIFHLPSTSPANARLSAAEKLAIWRTEFDKAGLLSGLQEG</sequence>
<evidence type="ECO:0000313" key="3">
    <source>
        <dbReference type="Proteomes" id="UP001467690"/>
    </source>
</evidence>
<dbReference type="SUPFAM" id="SSF52141">
    <property type="entry name" value="Uracil-DNA glycosylase-like"/>
    <property type="match status" value="1"/>
</dbReference>
<dbReference type="Pfam" id="PF03167">
    <property type="entry name" value="UDG"/>
    <property type="match status" value="1"/>
</dbReference>
<dbReference type="InterPro" id="IPR036895">
    <property type="entry name" value="Uracil-DNA_glycosylase-like_sf"/>
</dbReference>
<dbReference type="InterPro" id="IPR005122">
    <property type="entry name" value="Uracil-DNA_glycosylase-like"/>
</dbReference>
<dbReference type="InterPro" id="IPR026353">
    <property type="entry name" value="Hypoxan-DNA_Glyclase"/>
</dbReference>
<keyword evidence="3" id="KW-1185">Reference proteome</keyword>
<dbReference type="SMART" id="SM00987">
    <property type="entry name" value="UreE_C"/>
    <property type="match status" value="1"/>
</dbReference>
<feature type="domain" description="Uracil-DNA glycosylase-like" evidence="1">
    <location>
        <begin position="20"/>
        <end position="175"/>
    </location>
</feature>
<name>A0ABV1RND1_9ALTE</name>
<comment type="caution">
    <text evidence="2">The sequence shown here is derived from an EMBL/GenBank/DDBJ whole genome shotgun (WGS) entry which is preliminary data.</text>
</comment>
<dbReference type="Proteomes" id="UP001467690">
    <property type="component" value="Unassembled WGS sequence"/>
</dbReference>
<organism evidence="2 3">
    <name type="scientific">Catenovulum sediminis</name>
    <dbReference type="NCBI Taxonomy" id="1740262"/>
    <lineage>
        <taxon>Bacteria</taxon>
        <taxon>Pseudomonadati</taxon>
        <taxon>Pseudomonadota</taxon>
        <taxon>Gammaproteobacteria</taxon>
        <taxon>Alteromonadales</taxon>
        <taxon>Alteromonadaceae</taxon>
        <taxon>Catenovulum</taxon>
    </lineage>
</organism>
<dbReference type="Gene3D" id="3.40.470.10">
    <property type="entry name" value="Uracil-DNA glycosylase-like domain"/>
    <property type="match status" value="1"/>
</dbReference>